<evidence type="ECO:0008006" key="4">
    <source>
        <dbReference type="Google" id="ProtNLM"/>
    </source>
</evidence>
<name>A0AA35LQV4_9HYPO</name>
<sequence length="309" mass="34230">METPLHSSSDKLAPPGTTKMRPEHSLYPDVADISHATPALVEFLRYYFQAKSSHDADTWIKDFDISKIFYIDTVLGLHLNQENFEILTRSVMASWDADAKSYPLRIIADEHSAVMFFEDTPTMFGTELRGISALDMENGKVIRQVDYWDGRRAALASGRLPLGQYPSDFKESIVKRASDPVIRDIVNRLHAALSTGDSSAVAQLLDVDAIWEDRTTRTILDGRLAIERYLSRASSTLPYGAGTTIRHVVGSAQGGDYEWICGPGAAARHGITALKLNEDRLITLISPLWDASYAGDDTMAALIRLTLEP</sequence>
<comment type="caution">
    <text evidence="2">The sequence shown here is derived from an EMBL/GenBank/DDBJ whole genome shotgun (WGS) entry which is preliminary data.</text>
</comment>
<evidence type="ECO:0000256" key="1">
    <source>
        <dbReference type="SAM" id="MobiDB-lite"/>
    </source>
</evidence>
<dbReference type="Gene3D" id="3.10.450.50">
    <property type="match status" value="2"/>
</dbReference>
<organism evidence="2 3">
    <name type="scientific">Clonostachys chloroleuca</name>
    <dbReference type="NCBI Taxonomy" id="1926264"/>
    <lineage>
        <taxon>Eukaryota</taxon>
        <taxon>Fungi</taxon>
        <taxon>Dikarya</taxon>
        <taxon>Ascomycota</taxon>
        <taxon>Pezizomycotina</taxon>
        <taxon>Sordariomycetes</taxon>
        <taxon>Hypocreomycetidae</taxon>
        <taxon>Hypocreales</taxon>
        <taxon>Bionectriaceae</taxon>
        <taxon>Clonostachys</taxon>
    </lineage>
</organism>
<protein>
    <recommendedName>
        <fullName evidence="4">SnoaL-like domain-containing protein</fullName>
    </recommendedName>
</protein>
<dbReference type="Proteomes" id="UP001160390">
    <property type="component" value="Unassembled WGS sequence"/>
</dbReference>
<proteinExistence type="predicted"/>
<dbReference type="AlphaFoldDB" id="A0AA35LQV4"/>
<feature type="region of interest" description="Disordered" evidence="1">
    <location>
        <begin position="1"/>
        <end position="24"/>
    </location>
</feature>
<evidence type="ECO:0000313" key="3">
    <source>
        <dbReference type="Proteomes" id="UP001160390"/>
    </source>
</evidence>
<dbReference type="EMBL" id="CABFNP030000511">
    <property type="protein sequence ID" value="CAI6032298.1"/>
    <property type="molecule type" value="Genomic_DNA"/>
</dbReference>
<evidence type="ECO:0000313" key="2">
    <source>
        <dbReference type="EMBL" id="CAI6032298.1"/>
    </source>
</evidence>
<keyword evidence="3" id="KW-1185">Reference proteome</keyword>
<dbReference type="SUPFAM" id="SSF54427">
    <property type="entry name" value="NTF2-like"/>
    <property type="match status" value="2"/>
</dbReference>
<reference evidence="2" key="1">
    <citation type="submission" date="2023-01" db="EMBL/GenBank/DDBJ databases">
        <authorList>
            <person name="Piombo E."/>
        </authorList>
    </citation>
    <scope>NUCLEOTIDE SEQUENCE</scope>
</reference>
<dbReference type="InterPro" id="IPR032710">
    <property type="entry name" value="NTF2-like_dom_sf"/>
</dbReference>
<gene>
    <name evidence="2" type="ORF">CCHLO57077_00010990</name>
</gene>
<accession>A0AA35LQV4</accession>